<gene>
    <name evidence="1" type="ORF">CRM82_15290</name>
</gene>
<dbReference type="AlphaFoldDB" id="A0A2A7UWU4"/>
<keyword evidence="2" id="KW-1185">Reference proteome</keyword>
<comment type="caution">
    <text evidence="1">The sequence shown here is derived from an EMBL/GenBank/DDBJ whole genome shotgun (WGS) entry which is preliminary data.</text>
</comment>
<proteinExistence type="predicted"/>
<dbReference type="GeneID" id="80801988"/>
<evidence type="ECO:0000313" key="1">
    <source>
        <dbReference type="EMBL" id="PEH89785.1"/>
    </source>
</evidence>
<evidence type="ECO:0000313" key="2">
    <source>
        <dbReference type="Proteomes" id="UP000220246"/>
    </source>
</evidence>
<sequence length="61" mass="6486">MHSMHSMHPIRFIYILNGQPSPSTFSTRNAAYTAALLHAGSVIASITTVGIQAMDSIKGIA</sequence>
<dbReference type="Proteomes" id="UP000220246">
    <property type="component" value="Unassembled WGS sequence"/>
</dbReference>
<reference evidence="2" key="1">
    <citation type="submission" date="2017-09" db="EMBL/GenBank/DDBJ databases">
        <title>FDA dAtabase for Regulatory Grade micrObial Sequences (FDA-ARGOS): Supporting development and validation of Infectious Disease Dx tests.</title>
        <authorList>
            <person name="Minogue T."/>
            <person name="Wolcott M."/>
            <person name="Wasieloski L."/>
            <person name="Aguilar W."/>
            <person name="Moore D."/>
            <person name="Tallon L."/>
            <person name="Sadzewicz L."/>
            <person name="Ott S."/>
            <person name="Zhao X."/>
            <person name="Nagaraj S."/>
            <person name="Vavikolanu K."/>
            <person name="Aluvathingal J."/>
            <person name="Nadendla S."/>
            <person name="Sichtig H."/>
        </authorList>
    </citation>
    <scope>NUCLEOTIDE SEQUENCE [LARGE SCALE GENOMIC DNA]</scope>
    <source>
        <strain evidence="2">FDAARGOS_394</strain>
    </source>
</reference>
<accession>A0A2A7UWU4</accession>
<protein>
    <submittedName>
        <fullName evidence="1">Uncharacterized protein</fullName>
    </submittedName>
</protein>
<dbReference type="RefSeq" id="WP_066532967.1">
    <property type="nucleotide sequence ID" value="NZ_PDEA01000001.1"/>
</dbReference>
<name>A0A2A7UWU4_COMTR</name>
<dbReference type="EMBL" id="PDEA01000001">
    <property type="protein sequence ID" value="PEH89785.1"/>
    <property type="molecule type" value="Genomic_DNA"/>
</dbReference>
<organism evidence="1 2">
    <name type="scientific">Comamonas terrigena</name>
    <dbReference type="NCBI Taxonomy" id="32013"/>
    <lineage>
        <taxon>Bacteria</taxon>
        <taxon>Pseudomonadati</taxon>
        <taxon>Pseudomonadota</taxon>
        <taxon>Betaproteobacteria</taxon>
        <taxon>Burkholderiales</taxon>
        <taxon>Comamonadaceae</taxon>
        <taxon>Comamonas</taxon>
    </lineage>
</organism>